<evidence type="ECO:0000313" key="2">
    <source>
        <dbReference type="EMBL" id="AAQ66293.1"/>
    </source>
</evidence>
<dbReference type="InterPro" id="IPR048987">
    <property type="entry name" value="PIN-TPR-GreABC"/>
</dbReference>
<dbReference type="KEGG" id="pgi:PG_1202"/>
<evidence type="ECO:0000313" key="3">
    <source>
        <dbReference type="Proteomes" id="UP000000588"/>
    </source>
</evidence>
<dbReference type="HOGENOM" id="CLU_278188_0_0_10"/>
<organism evidence="2 3">
    <name type="scientific">Porphyromonas gingivalis (strain ATCC BAA-308 / W83)</name>
    <dbReference type="NCBI Taxonomy" id="242619"/>
    <lineage>
        <taxon>Bacteria</taxon>
        <taxon>Pseudomonadati</taxon>
        <taxon>Bacteroidota</taxon>
        <taxon>Bacteroidia</taxon>
        <taxon>Bacteroidales</taxon>
        <taxon>Porphyromonadaceae</taxon>
        <taxon>Porphyromonas</taxon>
    </lineage>
</organism>
<gene>
    <name evidence="2" type="ordered locus">PG_1202</name>
</gene>
<dbReference type="InterPro" id="IPR011990">
    <property type="entry name" value="TPR-like_helical_dom_sf"/>
</dbReference>
<evidence type="ECO:0000259" key="1">
    <source>
        <dbReference type="Pfam" id="PF20698"/>
    </source>
</evidence>
<dbReference type="AlphaFoldDB" id="Q7MV86"/>
<dbReference type="EnsemblBacteria" id="AAQ66293">
    <property type="protein sequence ID" value="AAQ66293"/>
    <property type="gene ID" value="PG_1202"/>
</dbReference>
<dbReference type="Proteomes" id="UP000000588">
    <property type="component" value="Chromosome"/>
</dbReference>
<sequence length="1140" mass="133480">MLKEVILVTQLNKYIMKLFRKLFGKELAKPNTSVEQQGKNPISVIGNVTESYIGCTININEIEPQWQDRLNAYIATLQQFKPKTALSLLEKLEASFATSAKKPSPEFHSLISFQKGMCYRFLDERKKMCECFITAYNENTSVLEFEEQAALSYFKIEDTQRANELVDKLLCRNEYNPIAWYIKFLSTTTYDFNSIPAFVRQNIMFQYMLYNYFNVKNIYKCISQMKAFSMLPNVKDYSPQDITIANFDENIFYSNVFFSEYLQNYYFAFHSLKEGNVEILKTLEVLLKKIVSAINGSELEKKYGTLFFLNAYIQYILTKELRYISDMRDHYLKLENKNDTLALVCANVLQLNEQIDYALEILDDSDLKESNIFFLRAFCYLKKNDKIQYRTAIQAWINSIEKIDNYVVDNYLASIFTLKDIGETDELKLSDFIQNEKFENQELKTLIETIVKSLISGILDSPQISTLSELASTIQQPNLLLHIAYTYYHFKMYEPAIELYEKHVDREKENLHLFSYMNSLYAAKKGSDELLGLLENWRLNFSFQPDLLKIEADLCVILHNWNRCLQICNLFLDKHKQDEAFLCLKLRCLDVINEDWCDSEIKLMAKSFEDYAFSIDQNIPIVASILVNRGCFVEGMEILYKYSDKRNVRSAYLPATLIYSQRSQNKELLKEFDEITDGCFVKYESNGEINFFEMNKNGSDNLYDELLGHKLGDVISIKRMSSKDYSIRILRIMDKYLYLHDKILEEAKQPLSGLPMESFNFTSTDPEAMKKELIFLFGQKGEEEKLIREKLINNYYNRELSFTEVIIQAFRHDYLGGYTSLIYEHSGISILPLSFYESPPQLVTTNYIIDFSSLAILYQIAKEHSITYTNKFLISVFTIDVIKQKLRIIKSEPKSELSVVVTNEDVIKYQIPENVHQNNIIYLEGLLKWIENNCEAVVSPRVIDFKRNIDIEDKKEDFIDYILNTLLVFEDKQCVLLTDDFVYFKFNLAQIQFSMSTERYIKNILGDEHPALFEFIKNKYRGYTLTTKQLFGEFNKKMNSQDNYYTNCLENISMVSAMPCVRLVDMIVQTQLDTNQKEIEIKNIFINIFKNGPLSNEIIQGFQQLLFSELNCSHENLNFVRQCLENVYQTLGISMINTKK</sequence>
<keyword evidence="3" id="KW-1185">Reference proteome</keyword>
<dbReference type="eggNOG" id="ENOG5032R3G">
    <property type="taxonomic scope" value="Bacteria"/>
</dbReference>
<dbReference type="SUPFAM" id="SSF48452">
    <property type="entry name" value="TPR-like"/>
    <property type="match status" value="1"/>
</dbReference>
<dbReference type="PATRIC" id="fig|242619.8.peg.1115"/>
<reference evidence="2 3" key="1">
    <citation type="journal article" date="2003" name="J. Bacteriol.">
        <title>Complete genome sequence of the oral pathogenic bacterium Porphyromonas gingivalis strain W83.</title>
        <authorList>
            <person name="Nelson K."/>
            <person name="Fleishmann R."/>
            <person name="DeBoy R."/>
            <person name="Paulsen I."/>
            <person name="Fouts D."/>
            <person name="Eisen J."/>
            <person name="Daugherty S."/>
            <person name="Dodson R."/>
            <person name="Durkin A."/>
            <person name="Gwinn M."/>
            <person name="Haft D."/>
            <person name="Kolonay J."/>
            <person name="Nelson W."/>
            <person name="White O."/>
            <person name="Mason T."/>
            <person name="Tallon L."/>
            <person name="Gray J."/>
            <person name="Granger D."/>
            <person name="Tettelin H."/>
            <person name="Dong H."/>
            <person name="Galvin J."/>
            <person name="Duncan M."/>
            <person name="Dewhirst F."/>
            <person name="Fraser C."/>
        </authorList>
    </citation>
    <scope>NUCLEOTIDE SEQUENCE [LARGE SCALE GENOMIC DNA]</scope>
    <source>
        <strain evidence="3">ATCC BAA-308 / W83</strain>
    </source>
</reference>
<dbReference type="Gene3D" id="1.25.40.10">
    <property type="entry name" value="Tetratricopeptide repeat domain"/>
    <property type="match status" value="1"/>
</dbReference>
<dbReference type="EMBL" id="AE015924">
    <property type="protein sequence ID" value="AAQ66293.1"/>
    <property type="molecule type" value="Genomic_DNA"/>
</dbReference>
<feature type="domain" description="PIN" evidence="1">
    <location>
        <begin position="848"/>
        <end position="983"/>
    </location>
</feature>
<name>Q7MV86_PORGI</name>
<dbReference type="Pfam" id="PF20698">
    <property type="entry name" value="PIN-TPR-GreABC"/>
    <property type="match status" value="1"/>
</dbReference>
<proteinExistence type="predicted"/>
<dbReference type="BioCyc" id="PGIN242619:G1G02-1118-MONOMER"/>
<protein>
    <recommendedName>
        <fullName evidence="1">PIN domain-containing protein</fullName>
    </recommendedName>
</protein>
<accession>Q7MV86</accession>